<comment type="caution">
    <text evidence="1">The sequence shown here is derived from an EMBL/GenBank/DDBJ whole genome shotgun (WGS) entry which is preliminary data.</text>
</comment>
<keyword evidence="2" id="KW-1185">Reference proteome</keyword>
<dbReference type="Proteomes" id="UP000612456">
    <property type="component" value="Unassembled WGS sequence"/>
</dbReference>
<name>A0A917DRD7_9BACL</name>
<gene>
    <name evidence="1" type="ORF">GCM10010911_17050</name>
</gene>
<sequence length="75" mass="8695">MMSSSFVVFPMPKHLRGNIAFRWHALYLPGSELGMQAFMAVLHRNRLPPYVKLSENHLNRLKGKIAYRSQSQLLL</sequence>
<dbReference type="AlphaFoldDB" id="A0A917DRD7"/>
<dbReference type="EMBL" id="BMHP01000001">
    <property type="protein sequence ID" value="GGD59780.1"/>
    <property type="molecule type" value="Genomic_DNA"/>
</dbReference>
<evidence type="ECO:0000313" key="1">
    <source>
        <dbReference type="EMBL" id="GGD59780.1"/>
    </source>
</evidence>
<reference evidence="1" key="1">
    <citation type="journal article" date="2014" name="Int. J. Syst. Evol. Microbiol.">
        <title>Complete genome sequence of Corynebacterium casei LMG S-19264T (=DSM 44701T), isolated from a smear-ripened cheese.</title>
        <authorList>
            <consortium name="US DOE Joint Genome Institute (JGI-PGF)"/>
            <person name="Walter F."/>
            <person name="Albersmeier A."/>
            <person name="Kalinowski J."/>
            <person name="Ruckert C."/>
        </authorList>
    </citation>
    <scope>NUCLEOTIDE SEQUENCE</scope>
    <source>
        <strain evidence="1">CGMCC 1.15178</strain>
    </source>
</reference>
<evidence type="ECO:0000313" key="2">
    <source>
        <dbReference type="Proteomes" id="UP000612456"/>
    </source>
</evidence>
<reference evidence="1" key="2">
    <citation type="submission" date="2020-09" db="EMBL/GenBank/DDBJ databases">
        <authorList>
            <person name="Sun Q."/>
            <person name="Zhou Y."/>
        </authorList>
    </citation>
    <scope>NUCLEOTIDE SEQUENCE</scope>
    <source>
        <strain evidence="1">CGMCC 1.15178</strain>
    </source>
</reference>
<protein>
    <submittedName>
        <fullName evidence="1">Uncharacterized protein</fullName>
    </submittedName>
</protein>
<proteinExistence type="predicted"/>
<organism evidence="1 2">
    <name type="scientific">Paenibacillus nasutitermitis</name>
    <dbReference type="NCBI Taxonomy" id="1652958"/>
    <lineage>
        <taxon>Bacteria</taxon>
        <taxon>Bacillati</taxon>
        <taxon>Bacillota</taxon>
        <taxon>Bacilli</taxon>
        <taxon>Bacillales</taxon>
        <taxon>Paenibacillaceae</taxon>
        <taxon>Paenibacillus</taxon>
    </lineage>
</organism>
<accession>A0A917DRD7</accession>